<gene>
    <name evidence="1" type="ORF">T01_12860</name>
</gene>
<protein>
    <submittedName>
        <fullName evidence="1">Uncharacterized protein</fullName>
    </submittedName>
</protein>
<reference evidence="1 2" key="1">
    <citation type="submission" date="2015-01" db="EMBL/GenBank/DDBJ databases">
        <title>Evolution of Trichinella species and genotypes.</title>
        <authorList>
            <person name="Korhonen P.K."/>
            <person name="Edoardo P."/>
            <person name="Giuseppe L.R."/>
            <person name="Gasser R.B."/>
        </authorList>
    </citation>
    <scope>NUCLEOTIDE SEQUENCE [LARGE SCALE GENOMIC DNA]</scope>
    <source>
        <strain evidence="1">ISS3</strain>
    </source>
</reference>
<organism evidence="1 2">
    <name type="scientific">Trichinella spiralis</name>
    <name type="common">Trichina worm</name>
    <dbReference type="NCBI Taxonomy" id="6334"/>
    <lineage>
        <taxon>Eukaryota</taxon>
        <taxon>Metazoa</taxon>
        <taxon>Ecdysozoa</taxon>
        <taxon>Nematoda</taxon>
        <taxon>Enoplea</taxon>
        <taxon>Dorylaimia</taxon>
        <taxon>Trichinellida</taxon>
        <taxon>Trichinellidae</taxon>
        <taxon>Trichinella</taxon>
    </lineage>
</organism>
<evidence type="ECO:0000313" key="2">
    <source>
        <dbReference type="Proteomes" id="UP000054776"/>
    </source>
</evidence>
<dbReference type="Proteomes" id="UP000054776">
    <property type="component" value="Unassembled WGS sequence"/>
</dbReference>
<sequence>MAADDKPPFMDMDNDNLGQSLRFVDILDLRLDTHDRHGILCTRNAERQRDFRLDVHLLP</sequence>
<comment type="caution">
    <text evidence="1">The sequence shown here is derived from an EMBL/GenBank/DDBJ whole genome shotgun (WGS) entry which is preliminary data.</text>
</comment>
<dbReference type="InParanoid" id="A0A0V1BA86"/>
<proteinExistence type="predicted"/>
<evidence type="ECO:0000313" key="1">
    <source>
        <dbReference type="EMBL" id="KRY33896.1"/>
    </source>
</evidence>
<accession>A0A0V1BA86</accession>
<dbReference type="EMBL" id="JYDH01000075">
    <property type="protein sequence ID" value="KRY33896.1"/>
    <property type="molecule type" value="Genomic_DNA"/>
</dbReference>
<dbReference type="AlphaFoldDB" id="A0A0V1BA86"/>
<name>A0A0V1BA86_TRISP</name>
<keyword evidence="2" id="KW-1185">Reference proteome</keyword>